<accession>A0A4R9GH79</accession>
<dbReference type="RefSeq" id="WP_135767332.1">
    <property type="nucleotide sequence ID" value="NZ_RQET01000004.1"/>
</dbReference>
<keyword evidence="2" id="KW-1185">Reference proteome</keyword>
<dbReference type="EMBL" id="RQET01000004">
    <property type="protein sequence ID" value="TGK11929.1"/>
    <property type="molecule type" value="Genomic_DNA"/>
</dbReference>
<reference evidence="1" key="1">
    <citation type="journal article" date="2019" name="PLoS Negl. Trop. Dis.">
        <title>Revisiting the worldwide diversity of Leptospira species in the environment.</title>
        <authorList>
            <person name="Vincent A.T."/>
            <person name="Schiettekatte O."/>
            <person name="Bourhy P."/>
            <person name="Veyrier F.J."/>
            <person name="Picardeau M."/>
        </authorList>
    </citation>
    <scope>NUCLEOTIDE SEQUENCE [LARGE SCALE GENOMIC DNA]</scope>
    <source>
        <strain evidence="1">SSW15</strain>
    </source>
</reference>
<sequence length="193" mass="22533">MNRLELIGLFLVAGIFSGEIQSAPLYFRTATRASVCFSAGNVPKEIKDFYNSKLPTEEKARWVERISVSEAKSLYQSLECVHRLRLSKEEKILLLSDYGRYRETRELLYSFYENHLLSEEKTIRFSATEEKEVRTFLQSKRELLNRLFDAEALSLSEEPLPLESFTNLYLALLLQHWEFFQTAPEFLKESVGD</sequence>
<name>A0A4R9GH79_9LEPT</name>
<dbReference type="Proteomes" id="UP000298458">
    <property type="component" value="Unassembled WGS sequence"/>
</dbReference>
<dbReference type="AlphaFoldDB" id="A0A4R9GH79"/>
<proteinExistence type="predicted"/>
<evidence type="ECO:0000313" key="2">
    <source>
        <dbReference type="Proteomes" id="UP000298458"/>
    </source>
</evidence>
<evidence type="ECO:0000313" key="1">
    <source>
        <dbReference type="EMBL" id="TGK11929.1"/>
    </source>
</evidence>
<protein>
    <submittedName>
        <fullName evidence="1">Uncharacterized protein</fullName>
    </submittedName>
</protein>
<comment type="caution">
    <text evidence="1">The sequence shown here is derived from an EMBL/GenBank/DDBJ whole genome shotgun (WGS) entry which is preliminary data.</text>
</comment>
<gene>
    <name evidence="1" type="ORF">EHO60_06485</name>
</gene>
<dbReference type="OrthoDB" id="337539at2"/>
<organism evidence="1 2">
    <name type="scientific">Leptospira fletcheri</name>
    <dbReference type="NCBI Taxonomy" id="2484981"/>
    <lineage>
        <taxon>Bacteria</taxon>
        <taxon>Pseudomonadati</taxon>
        <taxon>Spirochaetota</taxon>
        <taxon>Spirochaetia</taxon>
        <taxon>Leptospirales</taxon>
        <taxon>Leptospiraceae</taxon>
        <taxon>Leptospira</taxon>
    </lineage>
</organism>